<evidence type="ECO:0000313" key="1">
    <source>
        <dbReference type="EMBL" id="SQD02059.1"/>
    </source>
</evidence>
<dbReference type="EMBL" id="UARW01000010">
    <property type="protein sequence ID" value="SQD02059.1"/>
    <property type="molecule type" value="Genomic_DNA"/>
</dbReference>
<evidence type="ECO:0000313" key="2">
    <source>
        <dbReference type="Proteomes" id="UP000250991"/>
    </source>
</evidence>
<proteinExistence type="predicted"/>
<dbReference type="InterPro" id="IPR036291">
    <property type="entry name" value="NAD(P)-bd_dom_sf"/>
</dbReference>
<name>A0A2X3LT89_ECOLX</name>
<accession>A0A2X3LT89</accession>
<dbReference type="Proteomes" id="UP000250991">
    <property type="component" value="Unassembled WGS sequence"/>
</dbReference>
<dbReference type="Gene3D" id="3.40.50.720">
    <property type="entry name" value="NAD(P)-binding Rossmann-like Domain"/>
    <property type="match status" value="1"/>
</dbReference>
<organism evidence="1 2">
    <name type="scientific">Escherichia coli</name>
    <dbReference type="NCBI Taxonomy" id="562"/>
    <lineage>
        <taxon>Bacteria</taxon>
        <taxon>Pseudomonadati</taxon>
        <taxon>Pseudomonadota</taxon>
        <taxon>Gammaproteobacteria</taxon>
        <taxon>Enterobacterales</taxon>
        <taxon>Enterobacteriaceae</taxon>
        <taxon>Escherichia</taxon>
    </lineage>
</organism>
<reference evidence="1 2" key="1">
    <citation type="submission" date="2018-06" db="EMBL/GenBank/DDBJ databases">
        <authorList>
            <consortium name="Pathogen Informatics"/>
            <person name="Doyle S."/>
        </authorList>
    </citation>
    <scope>NUCLEOTIDE SEQUENCE [LARGE SCALE GENOMIC DNA]</scope>
    <source>
        <strain evidence="1 2">NCTC8009</strain>
    </source>
</reference>
<sequence>MALAKAGANIFIPSFVKDNGETKEMIEKQGVEVDFMQVDITAEGAPQKIIAACCERFGTV</sequence>
<protein>
    <submittedName>
        <fullName evidence="1">Deoxygluconate dehydrogenase</fullName>
    </submittedName>
</protein>
<dbReference type="AlphaFoldDB" id="A0A2X3LT89"/>
<gene>
    <name evidence="1" type="primary">ygcW_1</name>
    <name evidence="1" type="ORF">NCTC8009_02503</name>
</gene>
<dbReference type="SUPFAM" id="SSF51735">
    <property type="entry name" value="NAD(P)-binding Rossmann-fold domains"/>
    <property type="match status" value="1"/>
</dbReference>